<feature type="transmembrane region" description="Helical" evidence="1">
    <location>
        <begin position="85"/>
        <end position="103"/>
    </location>
</feature>
<dbReference type="InterPro" id="IPR008407">
    <property type="entry name" value="Brnchd-chn_aa_trnsp_AzlD"/>
</dbReference>
<dbReference type="EMBL" id="CP020465">
    <property type="protein sequence ID" value="ASP48886.1"/>
    <property type="molecule type" value="Genomic_DNA"/>
</dbReference>
<keyword evidence="1" id="KW-0812">Transmembrane</keyword>
<protein>
    <submittedName>
        <fullName evidence="2">AzlD domain-containing protein</fullName>
    </submittedName>
</protein>
<evidence type="ECO:0000256" key="1">
    <source>
        <dbReference type="SAM" id="Phobius"/>
    </source>
</evidence>
<organism evidence="2 3">
    <name type="scientific">Cognaticolwellia beringensis</name>
    <dbReference type="NCBI Taxonomy" id="1967665"/>
    <lineage>
        <taxon>Bacteria</taxon>
        <taxon>Pseudomonadati</taxon>
        <taxon>Pseudomonadota</taxon>
        <taxon>Gammaproteobacteria</taxon>
        <taxon>Alteromonadales</taxon>
        <taxon>Colwelliaceae</taxon>
        <taxon>Cognaticolwellia</taxon>
    </lineage>
</organism>
<dbReference type="OrthoDB" id="4257348at2"/>
<reference evidence="2 3" key="1">
    <citation type="submission" date="2017-08" db="EMBL/GenBank/DDBJ databases">
        <title>Complete genome of Colwellia sp. NB097-1, a psychrophile bacterium ioslated from Bering Sea.</title>
        <authorList>
            <person name="Chen X."/>
        </authorList>
    </citation>
    <scope>NUCLEOTIDE SEQUENCE [LARGE SCALE GENOMIC DNA]</scope>
    <source>
        <strain evidence="2 3">NB097-1</strain>
    </source>
</reference>
<dbReference type="RefSeq" id="WP_081152533.1">
    <property type="nucleotide sequence ID" value="NZ_CP020465.1"/>
</dbReference>
<evidence type="ECO:0000313" key="3">
    <source>
        <dbReference type="Proteomes" id="UP000202259"/>
    </source>
</evidence>
<dbReference type="AlphaFoldDB" id="A0A222GAG1"/>
<proteinExistence type="predicted"/>
<feature type="transmembrane region" description="Helical" evidence="1">
    <location>
        <begin position="35"/>
        <end position="55"/>
    </location>
</feature>
<name>A0A222GAG1_9GAMM</name>
<dbReference type="Pfam" id="PF05437">
    <property type="entry name" value="AzlD"/>
    <property type="match status" value="1"/>
</dbReference>
<sequence>MTLLTIALMALITFTTRYLFIHPRLPVRLGAKMAKLLSFSAPAVLTAIWVPIIFIQQGELNVSLHNPYLIAASFAIVAAAKSKSIYLTMFIGLIAFVLSRYLLTL</sequence>
<gene>
    <name evidence="2" type="ORF">B5D82_14585</name>
</gene>
<dbReference type="KEGG" id="cber:B5D82_14585"/>
<dbReference type="Proteomes" id="UP000202259">
    <property type="component" value="Chromosome"/>
</dbReference>
<keyword evidence="1" id="KW-1133">Transmembrane helix</keyword>
<keyword evidence="1" id="KW-0472">Membrane</keyword>
<feature type="transmembrane region" description="Helical" evidence="1">
    <location>
        <begin position="62"/>
        <end position="79"/>
    </location>
</feature>
<keyword evidence="3" id="KW-1185">Reference proteome</keyword>
<accession>A0A222GAG1</accession>
<evidence type="ECO:0000313" key="2">
    <source>
        <dbReference type="EMBL" id="ASP48886.1"/>
    </source>
</evidence>